<dbReference type="PANTHER" id="PTHR21569:SF1">
    <property type="entry name" value="SMALL RIBOSOMAL SUBUNIT PROTEIN US9M"/>
    <property type="match status" value="1"/>
</dbReference>
<comment type="similarity">
    <text evidence="1 5 6">Belongs to the universal ribosomal protein uS9 family.</text>
</comment>
<evidence type="ECO:0000313" key="7">
    <source>
        <dbReference type="EMBL" id="GAX87713.1"/>
    </source>
</evidence>
<reference evidence="7 8" key="1">
    <citation type="journal article" date="2017" name="Syst. Appl. Microbiol.">
        <title>Lebetimonas natsushimae sp. nov., a novel strictly anaerobic, moderately thermophilic chemoautotroph isolated from a deep-sea hydrothermal vent polychaete nest in the Mid-Okinawa Trough.</title>
        <authorList>
            <person name="Nagata R."/>
            <person name="Takaki Y."/>
            <person name="Tame A."/>
            <person name="Nunoura T."/>
            <person name="Muto H."/>
            <person name="Mino S."/>
            <person name="Sawayama S."/>
            <person name="Takai K."/>
            <person name="Nakagawa S."/>
        </authorList>
    </citation>
    <scope>NUCLEOTIDE SEQUENCE [LARGE SCALE GENOMIC DNA]</scope>
    <source>
        <strain evidence="7 8">HS1857</strain>
    </source>
</reference>
<dbReference type="HAMAP" id="MF_00532_B">
    <property type="entry name" value="Ribosomal_uS9_B"/>
    <property type="match status" value="1"/>
</dbReference>
<evidence type="ECO:0000256" key="5">
    <source>
        <dbReference type="HAMAP-Rule" id="MF_00532"/>
    </source>
</evidence>
<name>A0A292YER7_9BACT</name>
<dbReference type="OrthoDB" id="9803965at2"/>
<evidence type="ECO:0000313" key="8">
    <source>
        <dbReference type="Proteomes" id="UP000217944"/>
    </source>
</evidence>
<dbReference type="InterPro" id="IPR000754">
    <property type="entry name" value="Ribosomal_uS9"/>
</dbReference>
<evidence type="ECO:0000256" key="2">
    <source>
        <dbReference type="ARBA" id="ARBA00022980"/>
    </source>
</evidence>
<proteinExistence type="inferred from homology"/>
<dbReference type="GO" id="GO:0003723">
    <property type="term" value="F:RNA binding"/>
    <property type="evidence" value="ECO:0007669"/>
    <property type="project" value="TreeGrafter"/>
</dbReference>
<dbReference type="InterPro" id="IPR020574">
    <property type="entry name" value="Ribosomal_uS9_CS"/>
</dbReference>
<dbReference type="FunFam" id="3.30.230.10:FF:000001">
    <property type="entry name" value="30S ribosomal protein S9"/>
    <property type="match status" value="1"/>
</dbReference>
<dbReference type="NCBIfam" id="NF001099">
    <property type="entry name" value="PRK00132.1"/>
    <property type="match status" value="1"/>
</dbReference>
<dbReference type="GO" id="GO:0022627">
    <property type="term" value="C:cytosolic small ribosomal subunit"/>
    <property type="evidence" value="ECO:0007669"/>
    <property type="project" value="TreeGrafter"/>
</dbReference>
<protein>
    <recommendedName>
        <fullName evidence="4 5">Small ribosomal subunit protein uS9</fullName>
    </recommendedName>
</protein>
<gene>
    <name evidence="5" type="primary">rpsI</name>
    <name evidence="7" type="ORF">LNAT_P1010</name>
</gene>
<dbReference type="GO" id="GO:0003735">
    <property type="term" value="F:structural constituent of ribosome"/>
    <property type="evidence" value="ECO:0007669"/>
    <property type="project" value="InterPro"/>
</dbReference>
<accession>A0A292YER7</accession>
<dbReference type="InterPro" id="IPR014721">
    <property type="entry name" value="Ribsml_uS5_D2-typ_fold_subgr"/>
</dbReference>
<dbReference type="GO" id="GO:0006412">
    <property type="term" value="P:translation"/>
    <property type="evidence" value="ECO:0007669"/>
    <property type="project" value="UniProtKB-UniRule"/>
</dbReference>
<dbReference type="InterPro" id="IPR023035">
    <property type="entry name" value="Ribosomal_uS9_bac/plastid"/>
</dbReference>
<sequence>MKMHGKIYATGKRKEAVAKVWLKAGSGNIVINGKPLDEFLGGREALKLRVKWPLMLTKQETSVDIEVKVFGGGFAAQADAVKHGISKALVEYAPEFRAILKPAGLLTRDAREVERKKYGKKKARKSPQFSKR</sequence>
<dbReference type="EMBL" id="BDME01000002">
    <property type="protein sequence ID" value="GAX87713.1"/>
    <property type="molecule type" value="Genomic_DNA"/>
</dbReference>
<dbReference type="Proteomes" id="UP000217944">
    <property type="component" value="Unassembled WGS sequence"/>
</dbReference>
<evidence type="ECO:0000256" key="1">
    <source>
        <dbReference type="ARBA" id="ARBA00005251"/>
    </source>
</evidence>
<dbReference type="Gene3D" id="3.30.230.10">
    <property type="match status" value="1"/>
</dbReference>
<dbReference type="SUPFAM" id="SSF54211">
    <property type="entry name" value="Ribosomal protein S5 domain 2-like"/>
    <property type="match status" value="1"/>
</dbReference>
<dbReference type="PROSITE" id="PS00360">
    <property type="entry name" value="RIBOSOMAL_S9"/>
    <property type="match status" value="1"/>
</dbReference>
<dbReference type="Pfam" id="PF00380">
    <property type="entry name" value="Ribosomal_S9"/>
    <property type="match status" value="1"/>
</dbReference>
<keyword evidence="3 5" id="KW-0687">Ribonucleoprotein</keyword>
<keyword evidence="8" id="KW-1185">Reference proteome</keyword>
<evidence type="ECO:0000256" key="4">
    <source>
        <dbReference type="ARBA" id="ARBA00035259"/>
    </source>
</evidence>
<dbReference type="PANTHER" id="PTHR21569">
    <property type="entry name" value="RIBOSOMAL PROTEIN S9"/>
    <property type="match status" value="1"/>
</dbReference>
<dbReference type="AlphaFoldDB" id="A0A292YER7"/>
<evidence type="ECO:0000256" key="6">
    <source>
        <dbReference type="RuleBase" id="RU003815"/>
    </source>
</evidence>
<evidence type="ECO:0000256" key="3">
    <source>
        <dbReference type="ARBA" id="ARBA00023274"/>
    </source>
</evidence>
<organism evidence="7 8">
    <name type="scientific">Lebetimonas natsushimae</name>
    <dbReference type="NCBI Taxonomy" id="1936991"/>
    <lineage>
        <taxon>Bacteria</taxon>
        <taxon>Pseudomonadati</taxon>
        <taxon>Campylobacterota</taxon>
        <taxon>Epsilonproteobacteria</taxon>
        <taxon>Nautiliales</taxon>
        <taxon>Nautiliaceae</taxon>
        <taxon>Lebetimonas</taxon>
    </lineage>
</organism>
<keyword evidence="2 5" id="KW-0689">Ribosomal protein</keyword>
<comment type="caution">
    <text evidence="7">The sequence shown here is derived from an EMBL/GenBank/DDBJ whole genome shotgun (WGS) entry which is preliminary data.</text>
</comment>
<dbReference type="InterPro" id="IPR020568">
    <property type="entry name" value="Ribosomal_Su5_D2-typ_SF"/>
</dbReference>